<dbReference type="InterPro" id="IPR050879">
    <property type="entry name" value="Acyltransferase_3"/>
</dbReference>
<proteinExistence type="predicted"/>
<feature type="transmembrane region" description="Helical" evidence="2">
    <location>
        <begin position="83"/>
        <end position="108"/>
    </location>
</feature>
<keyword evidence="2" id="KW-0472">Membrane</keyword>
<name>A0ABS3SLB7_9CELL</name>
<evidence type="ECO:0000256" key="1">
    <source>
        <dbReference type="SAM" id="MobiDB-lite"/>
    </source>
</evidence>
<dbReference type="GO" id="GO:0016746">
    <property type="term" value="F:acyltransferase activity"/>
    <property type="evidence" value="ECO:0007669"/>
    <property type="project" value="UniProtKB-KW"/>
</dbReference>
<dbReference type="PANTHER" id="PTHR23028:SF131">
    <property type="entry name" value="BLR2367 PROTEIN"/>
    <property type="match status" value="1"/>
</dbReference>
<protein>
    <submittedName>
        <fullName evidence="4">Acyltransferase</fullName>
    </submittedName>
</protein>
<reference evidence="4 5" key="1">
    <citation type="submission" date="2021-03" db="EMBL/GenBank/DDBJ databases">
        <title>novel species in genus Cellulomonas.</title>
        <authorList>
            <person name="Zhang G."/>
        </authorList>
    </citation>
    <scope>NUCLEOTIDE SEQUENCE [LARGE SCALE GENOMIC DNA]</scope>
    <source>
        <strain evidence="5">zg-ZUI188</strain>
    </source>
</reference>
<feature type="transmembrane region" description="Helical" evidence="2">
    <location>
        <begin position="277"/>
        <end position="298"/>
    </location>
</feature>
<feature type="transmembrane region" description="Helical" evidence="2">
    <location>
        <begin position="159"/>
        <end position="175"/>
    </location>
</feature>
<feature type="transmembrane region" description="Helical" evidence="2">
    <location>
        <begin position="242"/>
        <end position="265"/>
    </location>
</feature>
<evidence type="ECO:0000313" key="4">
    <source>
        <dbReference type="EMBL" id="MBO3086536.1"/>
    </source>
</evidence>
<feature type="transmembrane region" description="Helical" evidence="2">
    <location>
        <begin position="36"/>
        <end position="62"/>
    </location>
</feature>
<dbReference type="Pfam" id="PF01757">
    <property type="entry name" value="Acyl_transf_3"/>
    <property type="match status" value="1"/>
</dbReference>
<evidence type="ECO:0000259" key="3">
    <source>
        <dbReference type="Pfam" id="PF01757"/>
    </source>
</evidence>
<dbReference type="InterPro" id="IPR002656">
    <property type="entry name" value="Acyl_transf_3_dom"/>
</dbReference>
<evidence type="ECO:0000313" key="5">
    <source>
        <dbReference type="Proteomes" id="UP000678317"/>
    </source>
</evidence>
<dbReference type="Proteomes" id="UP000678317">
    <property type="component" value="Unassembled WGS sequence"/>
</dbReference>
<keyword evidence="4" id="KW-0012">Acyltransferase</keyword>
<feature type="transmembrane region" description="Helical" evidence="2">
    <location>
        <begin position="7"/>
        <end position="24"/>
    </location>
</feature>
<accession>A0ABS3SLB7</accession>
<gene>
    <name evidence="4" type="ORF">J4035_17970</name>
</gene>
<feature type="region of interest" description="Disordered" evidence="1">
    <location>
        <begin position="336"/>
        <end position="371"/>
    </location>
</feature>
<dbReference type="RefSeq" id="WP_208209932.1">
    <property type="nucleotide sequence ID" value="NZ_CP074404.1"/>
</dbReference>
<feature type="transmembrane region" description="Helical" evidence="2">
    <location>
        <begin position="187"/>
        <end position="204"/>
    </location>
</feature>
<evidence type="ECO:0000256" key="2">
    <source>
        <dbReference type="SAM" id="Phobius"/>
    </source>
</evidence>
<dbReference type="EMBL" id="JAGFBM010000010">
    <property type="protein sequence ID" value="MBO3086536.1"/>
    <property type="molecule type" value="Genomic_DNA"/>
</dbReference>
<keyword evidence="5" id="KW-1185">Reference proteome</keyword>
<feature type="transmembrane region" description="Helical" evidence="2">
    <location>
        <begin position="304"/>
        <end position="324"/>
    </location>
</feature>
<keyword evidence="2" id="KW-0812">Transmembrane</keyword>
<feature type="compositionally biased region" description="Low complexity" evidence="1">
    <location>
        <begin position="362"/>
        <end position="371"/>
    </location>
</feature>
<dbReference type="PANTHER" id="PTHR23028">
    <property type="entry name" value="ACETYLTRANSFERASE"/>
    <property type="match status" value="1"/>
</dbReference>
<comment type="caution">
    <text evidence="4">The sequence shown here is derived from an EMBL/GenBank/DDBJ whole genome shotgun (WGS) entry which is preliminary data.</text>
</comment>
<sequence>MRFDGVQALRFGAALLVVITHSTWYASQRLDTSGGYFWFGAVGVDIFFVISGFVMMVSSPSFSRDPLGAARFGYRRIIRIAPMYWIATTVKIATLLILPAAAVNAALSPERVLTSYFFLPTRSPDGDTGVLLGVGWTLLFEMLFYLVFTIGLALRVSPYLFSSAVLAVFAVGGYLRPPTWPVWEYHFNPIVLYFVIGMTFGKLVMSVRWRPWAGRVALGLVGLSLLIAVVPGGFSWGSHSPLRMVSVSALVMCVIAAEPFLHRVLVPQALFLGDASYSIYLFHPLIAPLVPVALARAGLIDNRVAAVLSVLVSIGTAAVIYQLVERPLTRTLRHNEHRVVHSRAPEPAADLRADEPAEADVPDAARPAPVA</sequence>
<feature type="transmembrane region" description="Helical" evidence="2">
    <location>
        <begin position="128"/>
        <end position="147"/>
    </location>
</feature>
<feature type="transmembrane region" description="Helical" evidence="2">
    <location>
        <begin position="216"/>
        <end position="236"/>
    </location>
</feature>
<feature type="domain" description="Acyltransferase 3" evidence="3">
    <location>
        <begin position="5"/>
        <end position="321"/>
    </location>
</feature>
<keyword evidence="2" id="KW-1133">Transmembrane helix</keyword>
<keyword evidence="4" id="KW-0808">Transferase</keyword>
<organism evidence="4 5">
    <name type="scientific">Cellulomonas fengjieae</name>
    <dbReference type="NCBI Taxonomy" id="2819978"/>
    <lineage>
        <taxon>Bacteria</taxon>
        <taxon>Bacillati</taxon>
        <taxon>Actinomycetota</taxon>
        <taxon>Actinomycetes</taxon>
        <taxon>Micrococcales</taxon>
        <taxon>Cellulomonadaceae</taxon>
        <taxon>Cellulomonas</taxon>
    </lineage>
</organism>